<dbReference type="GO" id="GO:0016746">
    <property type="term" value="F:acyltransferase activity"/>
    <property type="evidence" value="ECO:0007669"/>
    <property type="project" value="UniProtKB-KW"/>
</dbReference>
<gene>
    <name evidence="7" type="ORF">OP10G_0461</name>
</gene>
<dbReference type="EMBL" id="CP007139">
    <property type="protein sequence ID" value="AIE83829.1"/>
    <property type="molecule type" value="Genomic_DNA"/>
</dbReference>
<accession>A0A068NQD8</accession>
<dbReference type="KEGG" id="fgi:OP10G_0461"/>
<evidence type="ECO:0000256" key="4">
    <source>
        <dbReference type="RuleBase" id="RU003423"/>
    </source>
</evidence>
<dbReference type="CDD" id="cd06849">
    <property type="entry name" value="lipoyl_domain"/>
    <property type="match status" value="1"/>
</dbReference>
<dbReference type="eggNOG" id="COG0508">
    <property type="taxonomic scope" value="Bacteria"/>
</dbReference>
<dbReference type="PANTHER" id="PTHR23151">
    <property type="entry name" value="DIHYDROLIPOAMIDE ACETYL/SUCCINYL-TRANSFERASE-RELATED"/>
    <property type="match status" value="1"/>
</dbReference>
<evidence type="ECO:0000259" key="6">
    <source>
        <dbReference type="PROSITE" id="PS51826"/>
    </source>
</evidence>
<name>A0A068NQD8_FIMGI</name>
<dbReference type="Gene3D" id="3.30.559.10">
    <property type="entry name" value="Chloramphenicol acetyltransferase-like domain"/>
    <property type="match status" value="1"/>
</dbReference>
<feature type="domain" description="Lipoyl-binding" evidence="5">
    <location>
        <begin position="1"/>
        <end position="77"/>
    </location>
</feature>
<proteinExistence type="inferred from homology"/>
<dbReference type="InterPro" id="IPR000089">
    <property type="entry name" value="Biotin_lipoyl"/>
</dbReference>
<dbReference type="Gene3D" id="2.40.50.100">
    <property type="match status" value="1"/>
</dbReference>
<dbReference type="Proteomes" id="UP000027982">
    <property type="component" value="Chromosome"/>
</dbReference>
<evidence type="ECO:0000313" key="7">
    <source>
        <dbReference type="EMBL" id="AIE83829.1"/>
    </source>
</evidence>
<dbReference type="Pfam" id="PF00364">
    <property type="entry name" value="Biotin_lipoyl"/>
    <property type="match status" value="1"/>
</dbReference>
<dbReference type="Gene3D" id="4.10.320.10">
    <property type="entry name" value="E3-binding domain"/>
    <property type="match status" value="1"/>
</dbReference>
<evidence type="ECO:0000259" key="5">
    <source>
        <dbReference type="PROSITE" id="PS50968"/>
    </source>
</evidence>
<keyword evidence="7" id="KW-0670">Pyruvate</keyword>
<dbReference type="Pfam" id="PF00198">
    <property type="entry name" value="2-oxoacid_dh"/>
    <property type="match status" value="1"/>
</dbReference>
<dbReference type="STRING" id="661478.OP10G_0461"/>
<evidence type="ECO:0000256" key="1">
    <source>
        <dbReference type="ARBA" id="ARBA00001938"/>
    </source>
</evidence>
<dbReference type="RefSeq" id="WP_025227510.1">
    <property type="nucleotide sequence ID" value="NZ_CP007139.1"/>
</dbReference>
<dbReference type="SUPFAM" id="SSF51230">
    <property type="entry name" value="Single hybrid motif"/>
    <property type="match status" value="1"/>
</dbReference>
<keyword evidence="3 4" id="KW-0450">Lipoyl</keyword>
<dbReference type="GO" id="GO:0045254">
    <property type="term" value="C:pyruvate dehydrogenase complex"/>
    <property type="evidence" value="ECO:0007669"/>
    <property type="project" value="InterPro"/>
</dbReference>
<dbReference type="PROSITE" id="PS51826">
    <property type="entry name" value="PSBD"/>
    <property type="match status" value="1"/>
</dbReference>
<evidence type="ECO:0000256" key="2">
    <source>
        <dbReference type="ARBA" id="ARBA00007317"/>
    </source>
</evidence>
<evidence type="ECO:0000313" key="8">
    <source>
        <dbReference type="Proteomes" id="UP000027982"/>
    </source>
</evidence>
<sequence length="414" mass="43431">MTEVIMPKMGDGMEEGTLLEWLKKEGDKVKTGEVIGTIQTDKATLELEAPGTGSLAGFLLKGGETVPVGVPIAAILKEGESLPAGWGGKDAMPAASAAAEVPVPNGAVPAAEAAPAVNQAAPAPAPAADAGRVKASPLARKIAQEKGLDLGQIQGSGPGGRIVEKDVRGATPAAPAAAAAPQPVAASEEDVVVPLPRLRQITAKRTLESKTQVPHFYVTVEVDVERIMELREMFERDGSGKISINDFVVKASALALRDMPIVNSVFQGDKLLQKGGVHVGIAVALEDGLTVPVIKNVDALSLRQISARAKELAKKARDNKLGMDELQGSTFAISNMGMLDVDNFIAIINQPNAAIVAIASVRKKVVVGENDEIEIRSRMNITGSFDHRVVDGAVGAKFINLMKDYLQNPTRLMS</sequence>
<organism evidence="7 8">
    <name type="scientific">Fimbriimonas ginsengisoli Gsoil 348</name>
    <dbReference type="NCBI Taxonomy" id="661478"/>
    <lineage>
        <taxon>Bacteria</taxon>
        <taxon>Bacillati</taxon>
        <taxon>Armatimonadota</taxon>
        <taxon>Fimbriimonadia</taxon>
        <taxon>Fimbriimonadales</taxon>
        <taxon>Fimbriimonadaceae</taxon>
        <taxon>Fimbriimonas</taxon>
    </lineage>
</organism>
<dbReference type="InterPro" id="IPR001078">
    <property type="entry name" value="2-oxoacid_DH_actylTfrase"/>
</dbReference>
<dbReference type="InterPro" id="IPR003016">
    <property type="entry name" value="2-oxoA_DH_lipoyl-BS"/>
</dbReference>
<dbReference type="SUPFAM" id="SSF47005">
    <property type="entry name" value="Peripheral subunit-binding domain of 2-oxo acid dehydrogenase complex"/>
    <property type="match status" value="1"/>
</dbReference>
<comment type="cofactor">
    <cofactor evidence="1 4">
        <name>(R)-lipoate</name>
        <dbReference type="ChEBI" id="CHEBI:83088"/>
    </cofactor>
</comment>
<dbReference type="InterPro" id="IPR045257">
    <property type="entry name" value="E2/Pdx1"/>
</dbReference>
<reference evidence="7 8" key="1">
    <citation type="journal article" date="2014" name="PLoS ONE">
        <title>The first complete genome sequence of the class fimbriimonadia in the phylum armatimonadetes.</title>
        <authorList>
            <person name="Hu Z.Y."/>
            <person name="Wang Y.Z."/>
            <person name="Im W.T."/>
            <person name="Wang S.Y."/>
            <person name="Zhao G.P."/>
            <person name="Zheng H.J."/>
            <person name="Quan Z.X."/>
        </authorList>
    </citation>
    <scope>NUCLEOTIDE SEQUENCE [LARGE SCALE GENOMIC DNA]</scope>
    <source>
        <strain evidence="7">Gsoil 348</strain>
    </source>
</reference>
<protein>
    <recommendedName>
        <fullName evidence="4">Dihydrolipoamide acetyltransferase component of pyruvate dehydrogenase complex</fullName>
        <ecNumber evidence="4">2.3.1.-</ecNumber>
    </recommendedName>
</protein>
<dbReference type="OrthoDB" id="9805770at2"/>
<dbReference type="InterPro" id="IPR004167">
    <property type="entry name" value="PSBD"/>
</dbReference>
<dbReference type="PROSITE" id="PS00189">
    <property type="entry name" value="LIPOYL"/>
    <property type="match status" value="1"/>
</dbReference>
<dbReference type="AlphaFoldDB" id="A0A068NQD8"/>
<dbReference type="HOGENOM" id="CLU_016733_10_2_0"/>
<keyword evidence="4 7" id="KW-0808">Transferase</keyword>
<keyword evidence="8" id="KW-1185">Reference proteome</keyword>
<comment type="similarity">
    <text evidence="2 4">Belongs to the 2-oxoacid dehydrogenase family.</text>
</comment>
<dbReference type="Pfam" id="PF02817">
    <property type="entry name" value="E3_binding"/>
    <property type="match status" value="1"/>
</dbReference>
<dbReference type="InterPro" id="IPR023213">
    <property type="entry name" value="CAT-like_dom_sf"/>
</dbReference>
<dbReference type="PANTHER" id="PTHR23151:SF90">
    <property type="entry name" value="DIHYDROLIPOYLLYSINE-RESIDUE ACETYLTRANSFERASE COMPONENT OF PYRUVATE DEHYDROGENASE COMPLEX, MITOCHONDRIAL-RELATED"/>
    <property type="match status" value="1"/>
</dbReference>
<dbReference type="SUPFAM" id="SSF52777">
    <property type="entry name" value="CoA-dependent acyltransferases"/>
    <property type="match status" value="1"/>
</dbReference>
<dbReference type="InterPro" id="IPR011053">
    <property type="entry name" value="Single_hybrid_motif"/>
</dbReference>
<dbReference type="EC" id="2.3.1.-" evidence="4"/>
<dbReference type="PROSITE" id="PS50968">
    <property type="entry name" value="BIOTINYL_LIPOYL"/>
    <property type="match status" value="1"/>
</dbReference>
<feature type="domain" description="Peripheral subunit-binding (PSBD)" evidence="6">
    <location>
        <begin position="134"/>
        <end position="171"/>
    </location>
</feature>
<dbReference type="InterPro" id="IPR036625">
    <property type="entry name" value="E3-bd_dom_sf"/>
</dbReference>
<keyword evidence="4" id="KW-0012">Acyltransferase</keyword>
<dbReference type="GO" id="GO:0006086">
    <property type="term" value="P:pyruvate decarboxylation to acetyl-CoA"/>
    <property type="evidence" value="ECO:0007669"/>
    <property type="project" value="InterPro"/>
</dbReference>
<evidence type="ECO:0000256" key="3">
    <source>
        <dbReference type="ARBA" id="ARBA00022823"/>
    </source>
</evidence>